<evidence type="ECO:0000256" key="1">
    <source>
        <dbReference type="SAM" id="SignalP"/>
    </source>
</evidence>
<evidence type="ECO:0000313" key="3">
    <source>
        <dbReference type="Proteomes" id="UP000184444"/>
    </source>
</evidence>
<evidence type="ECO:0000313" key="2">
    <source>
        <dbReference type="EMBL" id="SHM35287.1"/>
    </source>
</evidence>
<keyword evidence="1" id="KW-0732">Signal</keyword>
<sequence>MFKALSSCLLLALSAGHAHAQDDGAFRNTFYLGAGNAKADGPFGNDDTPFSIGFMHQLAGSRMVLGFDLGAEGTMLDSTWGQDSQPEQGTSYNLLLGGNLLDSGRFRADAALLAGVREAAADCPDSYLGFQCYADSDPDTDYKGNFGGVLTVSVDRLTLGLRATGESTQMVAGFRF</sequence>
<dbReference type="Proteomes" id="UP000184444">
    <property type="component" value="Unassembled WGS sequence"/>
</dbReference>
<feature type="chain" id="PRO_5012070894" description="Outer membrane protein beta-barrel domain-containing protein" evidence="1">
    <location>
        <begin position="21"/>
        <end position="176"/>
    </location>
</feature>
<keyword evidence="3" id="KW-1185">Reference proteome</keyword>
<proteinExistence type="predicted"/>
<feature type="signal peptide" evidence="1">
    <location>
        <begin position="1"/>
        <end position="20"/>
    </location>
</feature>
<accession>A0A1M7I4D6</accession>
<dbReference type="EMBL" id="FRCK01000007">
    <property type="protein sequence ID" value="SHM35287.1"/>
    <property type="molecule type" value="Genomic_DNA"/>
</dbReference>
<organism evidence="2 3">
    <name type="scientific">Paracoccus solventivorans</name>
    <dbReference type="NCBI Taxonomy" id="53463"/>
    <lineage>
        <taxon>Bacteria</taxon>
        <taxon>Pseudomonadati</taxon>
        <taxon>Pseudomonadota</taxon>
        <taxon>Alphaproteobacteria</taxon>
        <taxon>Rhodobacterales</taxon>
        <taxon>Paracoccaceae</taxon>
        <taxon>Paracoccus</taxon>
    </lineage>
</organism>
<reference evidence="3" key="1">
    <citation type="submission" date="2016-11" db="EMBL/GenBank/DDBJ databases">
        <authorList>
            <person name="Varghese N."/>
            <person name="Submissions S."/>
        </authorList>
    </citation>
    <scope>NUCLEOTIDE SEQUENCE [LARGE SCALE GENOMIC DNA]</scope>
    <source>
        <strain evidence="3">DSM 6637</strain>
    </source>
</reference>
<protein>
    <recommendedName>
        <fullName evidence="4">Outer membrane protein beta-barrel domain-containing protein</fullName>
    </recommendedName>
</protein>
<dbReference type="RefSeq" id="WP_073067216.1">
    <property type="nucleotide sequence ID" value="NZ_FRCK01000007.1"/>
</dbReference>
<name>A0A1M7I4D6_9RHOB</name>
<dbReference type="OrthoDB" id="7066380at2"/>
<dbReference type="STRING" id="53463.SAMN05444389_107178"/>
<dbReference type="AlphaFoldDB" id="A0A1M7I4D6"/>
<evidence type="ECO:0008006" key="4">
    <source>
        <dbReference type="Google" id="ProtNLM"/>
    </source>
</evidence>
<gene>
    <name evidence="2" type="ORF">SAMN05444389_107178</name>
</gene>